<sequence>MFVKLDTGVVRHFDTALAGEVDSIATSSREVYRRLAALKGAAFARRALWQALTADKSDIRPLIEGNLTRKRIRLPKVFGNPVIGGIYGAIKRVQAHLLRSLLRAEFETVRQDRVAIVYNGSNYPESVLAEVTAGHPRVFVEAGFFPGTLQIDPRGLNGANSVPRDAAFYLESDQDFAAGGLPEAVNNRPSKGKFAPVDLQPGFVFVPFQVPSDMQVTLHSPMVRDMEQFLDVVIAAAEANPDETFVIKEHPSFKRSVIGARPEHPRVIFANGNVTSEMIAQARAVLTLNSTVGIEALLLDKPVITLGAACYNIDGLVLHAEGAEALNAALARRDWRPDGRLRRQFIGYLWNHYLVHGRYDDLPVDLAAQLERIARG</sequence>
<dbReference type="Pfam" id="PF05159">
    <property type="entry name" value="Capsule_synth"/>
    <property type="match status" value="1"/>
</dbReference>
<protein>
    <submittedName>
        <fullName evidence="1">Nitrogen fixation protein FixF</fullName>
    </submittedName>
</protein>
<dbReference type="EMBL" id="CP045201">
    <property type="protein sequence ID" value="QOL82238.1"/>
    <property type="molecule type" value="Genomic_DNA"/>
</dbReference>
<proteinExistence type="predicted"/>
<dbReference type="InterPro" id="IPR043148">
    <property type="entry name" value="TagF_C"/>
</dbReference>
<dbReference type="Proteomes" id="UP000594118">
    <property type="component" value="Chromosome"/>
</dbReference>
<dbReference type="AlphaFoldDB" id="A0A7L9WRT9"/>
<dbReference type="InterPro" id="IPR007833">
    <property type="entry name" value="Capsule_polysaccharide_synth"/>
</dbReference>
<accession>A0A7L9WRT9</accession>
<name>A0A7L9WRT9_9RHOB</name>
<gene>
    <name evidence="1" type="ORF">F3W81_16205</name>
</gene>
<dbReference type="GO" id="GO:0000271">
    <property type="term" value="P:polysaccharide biosynthetic process"/>
    <property type="evidence" value="ECO:0007669"/>
    <property type="project" value="InterPro"/>
</dbReference>
<evidence type="ECO:0000313" key="2">
    <source>
        <dbReference type="Proteomes" id="UP000594118"/>
    </source>
</evidence>
<dbReference type="KEGG" id="pshq:F3W81_16205"/>
<evidence type="ECO:0000313" key="1">
    <source>
        <dbReference type="EMBL" id="QOL82238.1"/>
    </source>
</evidence>
<organism evidence="1 2">
    <name type="scientific">Pseudooceanicola spongiae</name>
    <dbReference type="NCBI Taxonomy" id="2613965"/>
    <lineage>
        <taxon>Bacteria</taxon>
        <taxon>Pseudomonadati</taxon>
        <taxon>Pseudomonadota</taxon>
        <taxon>Alphaproteobacteria</taxon>
        <taxon>Rhodobacterales</taxon>
        <taxon>Paracoccaceae</taxon>
        <taxon>Pseudooceanicola</taxon>
    </lineage>
</organism>
<keyword evidence="2" id="KW-1185">Reference proteome</keyword>
<dbReference type="CDD" id="cd16438">
    <property type="entry name" value="beta_Kdo_transferase_KpsS_like"/>
    <property type="match status" value="1"/>
</dbReference>
<dbReference type="RefSeq" id="WP_193080251.1">
    <property type="nucleotide sequence ID" value="NZ_CP045201.1"/>
</dbReference>
<reference evidence="1 2" key="1">
    <citation type="submission" date="2019-10" db="EMBL/GenBank/DDBJ databases">
        <title>Pseudopuniceibacterium sp. HQ09 islated from Antarctica.</title>
        <authorList>
            <person name="Liao L."/>
            <person name="Su S."/>
            <person name="Chen B."/>
            <person name="Yu Y."/>
        </authorList>
    </citation>
    <scope>NUCLEOTIDE SEQUENCE [LARGE SCALE GENOMIC DNA]</scope>
    <source>
        <strain evidence="1 2">HQ09</strain>
    </source>
</reference>
<dbReference type="SUPFAM" id="SSF53756">
    <property type="entry name" value="UDP-Glycosyltransferase/glycogen phosphorylase"/>
    <property type="match status" value="1"/>
</dbReference>
<dbReference type="GO" id="GO:0015774">
    <property type="term" value="P:polysaccharide transport"/>
    <property type="evidence" value="ECO:0007669"/>
    <property type="project" value="InterPro"/>
</dbReference>
<dbReference type="Gene3D" id="3.40.50.12580">
    <property type="match status" value="1"/>
</dbReference>